<proteinExistence type="predicted"/>
<evidence type="ECO:0000256" key="2">
    <source>
        <dbReference type="SAM" id="Phobius"/>
    </source>
</evidence>
<keyword evidence="2" id="KW-1133">Transmembrane helix</keyword>
<keyword evidence="2" id="KW-0472">Membrane</keyword>
<feature type="signal peptide" evidence="3">
    <location>
        <begin position="1"/>
        <end position="21"/>
    </location>
</feature>
<dbReference type="AlphaFoldDB" id="A0A8H7HPH0"/>
<dbReference type="EMBL" id="JACYCD010000236">
    <property type="protein sequence ID" value="KAF8699843.1"/>
    <property type="molecule type" value="Genomic_DNA"/>
</dbReference>
<name>A0A8H7HPH0_9AGAM</name>
<feature type="non-terminal residue" evidence="4">
    <location>
        <position position="1"/>
    </location>
</feature>
<evidence type="ECO:0000256" key="3">
    <source>
        <dbReference type="SAM" id="SignalP"/>
    </source>
</evidence>
<comment type="caution">
    <text evidence="4">The sequence shown here is derived from an EMBL/GenBank/DDBJ whole genome shotgun (WGS) entry which is preliminary data.</text>
</comment>
<feature type="compositionally biased region" description="Polar residues" evidence="1">
    <location>
        <begin position="285"/>
        <end position="295"/>
    </location>
</feature>
<feature type="compositionally biased region" description="Polar residues" evidence="1">
    <location>
        <begin position="319"/>
        <end position="333"/>
    </location>
</feature>
<feature type="chain" id="PRO_5034395077" evidence="3">
    <location>
        <begin position="22"/>
        <end position="443"/>
    </location>
</feature>
<dbReference type="Proteomes" id="UP000602905">
    <property type="component" value="Unassembled WGS sequence"/>
</dbReference>
<sequence>MTHLVIQFLFYLLALVSGVFGFEFTTSFDDWVGNTTYTISWNASVSDPSIYDLTLVQPRDMYSVGINPVISWPTQWSNKYAIQIPRFGDRTIQVPLDSNVWPGVYYWRMDSANGVISATQQDIPDIEFEWQHQPNHDNLLRSDPQRSTLRRMSRFVTAKKLADEAWCDRIIYTTIIVVSDGGNGSPLGKTPMIIGMVLALIFLITLPILVWLLLRYRRRPSQSFEKDKPTPIELGGIPNSSVLDLAPSNASVVGSTITPARSTRTTTRQVWAIVDGEKQLVTISQDPTPSATTVEPNPFADPSTPNSPKSTRRVFVTTNPSASDYDPPSTSINPFDPLLSRTNTAATSFSRAFSRGTPTVDTHTSSVSNGGGSRDKLQGPEQRFYSERYPLSEEDITSRIIIPGRAVDMGTLGRDHVPDVDENGLLPPDYFQATQTAPSRQSS</sequence>
<evidence type="ECO:0000256" key="1">
    <source>
        <dbReference type="SAM" id="MobiDB-lite"/>
    </source>
</evidence>
<feature type="region of interest" description="Disordered" evidence="1">
    <location>
        <begin position="353"/>
        <end position="381"/>
    </location>
</feature>
<keyword evidence="3" id="KW-0732">Signal</keyword>
<dbReference type="OrthoDB" id="3187732at2759"/>
<feature type="region of interest" description="Disordered" evidence="1">
    <location>
        <begin position="414"/>
        <end position="443"/>
    </location>
</feature>
<keyword evidence="2" id="KW-0812">Transmembrane</keyword>
<evidence type="ECO:0000313" key="5">
    <source>
        <dbReference type="Proteomes" id="UP000602905"/>
    </source>
</evidence>
<organism evidence="4 5">
    <name type="scientific">Rhizoctonia solani</name>
    <dbReference type="NCBI Taxonomy" id="456999"/>
    <lineage>
        <taxon>Eukaryota</taxon>
        <taxon>Fungi</taxon>
        <taxon>Dikarya</taxon>
        <taxon>Basidiomycota</taxon>
        <taxon>Agaricomycotina</taxon>
        <taxon>Agaricomycetes</taxon>
        <taxon>Cantharellales</taxon>
        <taxon>Ceratobasidiaceae</taxon>
        <taxon>Rhizoctonia</taxon>
    </lineage>
</organism>
<gene>
    <name evidence="4" type="ORF">RHS03_06842</name>
</gene>
<feature type="compositionally biased region" description="Polar residues" evidence="1">
    <location>
        <begin position="353"/>
        <end position="368"/>
    </location>
</feature>
<accession>A0A8H7HPH0</accession>
<feature type="transmembrane region" description="Helical" evidence="2">
    <location>
        <begin position="192"/>
        <end position="214"/>
    </location>
</feature>
<feature type="compositionally biased region" description="Polar residues" evidence="1">
    <location>
        <begin position="432"/>
        <end position="443"/>
    </location>
</feature>
<protein>
    <submittedName>
        <fullName evidence="4">Uncharacterized protein</fullName>
    </submittedName>
</protein>
<feature type="region of interest" description="Disordered" evidence="1">
    <location>
        <begin position="319"/>
        <end position="338"/>
    </location>
</feature>
<evidence type="ECO:0000313" key="4">
    <source>
        <dbReference type="EMBL" id="KAF8699843.1"/>
    </source>
</evidence>
<feature type="region of interest" description="Disordered" evidence="1">
    <location>
        <begin position="285"/>
        <end position="312"/>
    </location>
</feature>
<reference evidence="4" key="1">
    <citation type="submission" date="2020-09" db="EMBL/GenBank/DDBJ databases">
        <title>Comparative genome analyses of four rice-infecting Rhizoctonia solani isolates reveal extensive enrichment of homogalacturonan modification genes.</title>
        <authorList>
            <person name="Lee D.-Y."/>
            <person name="Jeon J."/>
            <person name="Kim K.-T."/>
            <person name="Cheong K."/>
            <person name="Song H."/>
            <person name="Choi G."/>
            <person name="Ko J."/>
            <person name="Opiyo S.O."/>
            <person name="Zuo S."/>
            <person name="Madhav S."/>
            <person name="Lee Y.-H."/>
            <person name="Wang G.-L."/>
        </authorList>
    </citation>
    <scope>NUCLEOTIDE SEQUENCE</scope>
    <source>
        <strain evidence="4">AG1-IA WGL</strain>
    </source>
</reference>